<dbReference type="PANTHER" id="PTHR24410">
    <property type="entry name" value="HL07962P-RELATED"/>
    <property type="match status" value="1"/>
</dbReference>
<sequence>MTFEYSQELINDYEKLFEINKGYDVIIYAGENETEIRAHSPILSIRSQYFCAAFSNEWANKNNGKFIFNKPNVSPQILKIILRFFYCGKIDLTKLQGPEILNLLIAVDELNVQILIQCIQEYLIKHHHDFLHQNSIEILETFYHFETFTELWTYCLGKICENPIILFNSDNFINLKEPLLELLLKRDDFLLDEIVIWDSLIKWSFAQNPSIQKDVKKWKKEDITIMERTLHKLIPLIRFYHMTSGDFISKVYPFKELLPEDIINNLLAFHTSQNKKLCVDIQLPRNPKYDSIIINSKHFALFSNWIERKNHSYYHESNSPYDFKLLFRASRDGNTPADFHTKCDDKGATIVIIKIPNSEQILGGYNPLEWNSSIIGPWKCTKNSFIFSFTNRNNFQTAEVGHVNNSYCEYAIYCNQNYGPVFGDGHDLYQDNNGIWKSYGSYSYPKINIQMTGYNVFNVEDYEVFQVVKKLNI</sequence>
<dbReference type="Gene3D" id="3.30.710.10">
    <property type="entry name" value="Potassium Channel Kv1.1, Chain A"/>
    <property type="match status" value="1"/>
</dbReference>
<dbReference type="InterPro" id="IPR051481">
    <property type="entry name" value="BTB-POZ/Galectin-3-binding"/>
</dbReference>
<proteinExistence type="predicted"/>
<dbReference type="EMBL" id="BEXD01004139">
    <property type="protein sequence ID" value="GBC07370.1"/>
    <property type="molecule type" value="Genomic_DNA"/>
</dbReference>
<evidence type="ECO:0000259" key="2">
    <source>
        <dbReference type="PROSITE" id="PS51886"/>
    </source>
</evidence>
<dbReference type="SUPFAM" id="SSF54695">
    <property type="entry name" value="POZ domain"/>
    <property type="match status" value="1"/>
</dbReference>
<evidence type="ECO:0000313" key="3">
    <source>
        <dbReference type="EMBL" id="GBC07370.1"/>
    </source>
</evidence>
<dbReference type="EMBL" id="BLAL01000087">
    <property type="protein sequence ID" value="GES85047.1"/>
    <property type="molecule type" value="Genomic_DNA"/>
</dbReference>
<keyword evidence="5" id="KW-1185">Reference proteome</keyword>
<dbReference type="CDD" id="cd18186">
    <property type="entry name" value="BTB_POZ_ZBTB_KLHL-like"/>
    <property type="match status" value="1"/>
</dbReference>
<feature type="domain" description="TLDc" evidence="2">
    <location>
        <begin position="292"/>
        <end position="468"/>
    </location>
</feature>
<dbReference type="OrthoDB" id="6359816at2759"/>
<accession>A0A2Z6SC58</accession>
<dbReference type="PROSITE" id="PS51886">
    <property type="entry name" value="TLDC"/>
    <property type="match status" value="1"/>
</dbReference>
<protein>
    <submittedName>
        <fullName evidence="4">BTB/POZ domain-containing protein</fullName>
    </submittedName>
</protein>
<dbReference type="InterPro" id="IPR006571">
    <property type="entry name" value="TLDc_dom"/>
</dbReference>
<gene>
    <name evidence="4" type="ORF">RCL2_001213700</name>
    <name evidence="3" type="ORF">RclHR1_07410006</name>
</gene>
<dbReference type="SMART" id="SM00584">
    <property type="entry name" value="TLDc"/>
    <property type="match status" value="1"/>
</dbReference>
<comment type="caution">
    <text evidence="3">The sequence shown here is derived from an EMBL/GenBank/DDBJ whole genome shotgun (WGS) entry which is preliminary data.</text>
</comment>
<evidence type="ECO:0000313" key="4">
    <source>
        <dbReference type="EMBL" id="GES85047.1"/>
    </source>
</evidence>
<dbReference type="AlphaFoldDB" id="A0A2Z6SC58"/>
<dbReference type="PANTHER" id="PTHR24410:SF23">
    <property type="entry name" value="BTB DOMAIN-CONTAINING PROTEIN-RELATED"/>
    <property type="match status" value="1"/>
</dbReference>
<dbReference type="Proteomes" id="UP000615446">
    <property type="component" value="Unassembled WGS sequence"/>
</dbReference>
<dbReference type="Pfam" id="PF00651">
    <property type="entry name" value="BTB"/>
    <property type="match status" value="1"/>
</dbReference>
<name>A0A2Z6SC58_9GLOM</name>
<dbReference type="SMART" id="SM00225">
    <property type="entry name" value="BTB"/>
    <property type="match status" value="1"/>
</dbReference>
<dbReference type="Proteomes" id="UP000247702">
    <property type="component" value="Unassembled WGS sequence"/>
</dbReference>
<dbReference type="PROSITE" id="PS50097">
    <property type="entry name" value="BTB"/>
    <property type="match status" value="1"/>
</dbReference>
<reference evidence="3 5" key="1">
    <citation type="submission" date="2017-11" db="EMBL/GenBank/DDBJ databases">
        <title>The genome of Rhizophagus clarus HR1 reveals common genetic basis of auxotrophy among arbuscular mycorrhizal fungi.</title>
        <authorList>
            <person name="Kobayashi Y."/>
        </authorList>
    </citation>
    <scope>NUCLEOTIDE SEQUENCE [LARGE SCALE GENOMIC DNA]</scope>
    <source>
        <strain evidence="3 5">HR1</strain>
    </source>
</reference>
<dbReference type="InterPro" id="IPR000210">
    <property type="entry name" value="BTB/POZ_dom"/>
</dbReference>
<organism evidence="3 5">
    <name type="scientific">Rhizophagus clarus</name>
    <dbReference type="NCBI Taxonomy" id="94130"/>
    <lineage>
        <taxon>Eukaryota</taxon>
        <taxon>Fungi</taxon>
        <taxon>Fungi incertae sedis</taxon>
        <taxon>Mucoromycota</taxon>
        <taxon>Glomeromycotina</taxon>
        <taxon>Glomeromycetes</taxon>
        <taxon>Glomerales</taxon>
        <taxon>Glomeraceae</taxon>
        <taxon>Rhizophagus</taxon>
    </lineage>
</organism>
<dbReference type="InterPro" id="IPR011333">
    <property type="entry name" value="SKP1/BTB/POZ_sf"/>
</dbReference>
<feature type="domain" description="BTB" evidence="1">
    <location>
        <begin position="23"/>
        <end position="94"/>
    </location>
</feature>
<dbReference type="Pfam" id="PF07534">
    <property type="entry name" value="TLD"/>
    <property type="match status" value="1"/>
</dbReference>
<evidence type="ECO:0000313" key="5">
    <source>
        <dbReference type="Proteomes" id="UP000247702"/>
    </source>
</evidence>
<evidence type="ECO:0000259" key="1">
    <source>
        <dbReference type="PROSITE" id="PS50097"/>
    </source>
</evidence>
<reference evidence="4" key="2">
    <citation type="submission" date="2019-10" db="EMBL/GenBank/DDBJ databases">
        <title>Conservation and host-specific expression of non-tandemly repeated heterogenous ribosome RNA gene in arbuscular mycorrhizal fungi.</title>
        <authorList>
            <person name="Maeda T."/>
            <person name="Kobayashi Y."/>
            <person name="Nakagawa T."/>
            <person name="Ezawa T."/>
            <person name="Yamaguchi K."/>
            <person name="Bino T."/>
            <person name="Nishimoto Y."/>
            <person name="Shigenobu S."/>
            <person name="Kawaguchi M."/>
        </authorList>
    </citation>
    <scope>NUCLEOTIDE SEQUENCE</scope>
    <source>
        <strain evidence="4">HR1</strain>
    </source>
</reference>